<evidence type="ECO:0000313" key="2">
    <source>
        <dbReference type="EMBL" id="KAB8294817.1"/>
    </source>
</evidence>
<comment type="caution">
    <text evidence="2">The sequence shown here is derived from an EMBL/GenBank/DDBJ whole genome shotgun (WGS) entry which is preliminary data.</text>
</comment>
<evidence type="ECO:0000313" key="3">
    <source>
        <dbReference type="Proteomes" id="UP000326757"/>
    </source>
</evidence>
<dbReference type="InterPro" id="IPR002925">
    <property type="entry name" value="Dienelactn_hydro"/>
</dbReference>
<name>A0A5N6JZJ6_MONLA</name>
<dbReference type="Proteomes" id="UP000326757">
    <property type="component" value="Unassembled WGS sequence"/>
</dbReference>
<gene>
    <name evidence="2" type="ORF">EYC80_006778</name>
</gene>
<keyword evidence="3" id="KW-1185">Reference proteome</keyword>
<feature type="domain" description="Dienelactone hydrolase" evidence="1">
    <location>
        <begin position="36"/>
        <end position="232"/>
    </location>
</feature>
<dbReference type="SUPFAM" id="SSF53474">
    <property type="entry name" value="alpha/beta-Hydrolases"/>
    <property type="match status" value="1"/>
</dbReference>
<sequence length="257" mass="28841">MTQPSAACCEGTPVSLHGPEYKLAGEFIDIDGTRYYITGPSNATSGILLVHDIFGFWTQTLFGADILSATKTSSSPQGVKVFVPDFFGPGNEAGIAYWPADTDEKWDYILKVFREQAETEKNLKKLEGFMEILKERDELKGVKSWGVAGYCWGAKIVTLASQEGTIFKAGAQTHPSLVDPEDAKSVTIPQIVLLSKDENKEQCKEYEDNLKVNKYFEAFDDQVHGWMSSMGDLKNTKSRVEYYRGYKLWSDFFANYL</sequence>
<dbReference type="PANTHER" id="PTHR47668">
    <property type="entry name" value="DIENELACTONE HYDROLASE FAMILY PROTEIN (AFU_ORTHOLOGUE AFUA_6G01940)"/>
    <property type="match status" value="1"/>
</dbReference>
<dbReference type="GO" id="GO:0016787">
    <property type="term" value="F:hydrolase activity"/>
    <property type="evidence" value="ECO:0007669"/>
    <property type="project" value="InterPro"/>
</dbReference>
<evidence type="ECO:0000259" key="1">
    <source>
        <dbReference type="Pfam" id="PF01738"/>
    </source>
</evidence>
<dbReference type="EMBL" id="VIGI01000010">
    <property type="protein sequence ID" value="KAB8294817.1"/>
    <property type="molecule type" value="Genomic_DNA"/>
</dbReference>
<dbReference type="Pfam" id="PF01738">
    <property type="entry name" value="DLH"/>
    <property type="match status" value="1"/>
</dbReference>
<dbReference type="AlphaFoldDB" id="A0A5N6JZJ6"/>
<dbReference type="PANTHER" id="PTHR47668:SF1">
    <property type="entry name" value="DIENELACTONE HYDROLASE DOMAIN-CONTAINING PROTEIN-RELATED"/>
    <property type="match status" value="1"/>
</dbReference>
<reference evidence="2 3" key="1">
    <citation type="submission" date="2019-06" db="EMBL/GenBank/DDBJ databases">
        <title>Genome Sequence of the Brown Rot Fungal Pathogen Monilinia laxa.</title>
        <authorList>
            <person name="De Miccolis Angelini R.M."/>
            <person name="Landi L."/>
            <person name="Abate D."/>
            <person name="Pollastro S."/>
            <person name="Romanazzi G."/>
            <person name="Faretra F."/>
        </authorList>
    </citation>
    <scope>NUCLEOTIDE SEQUENCE [LARGE SCALE GENOMIC DNA]</scope>
    <source>
        <strain evidence="2 3">Mlax316</strain>
    </source>
</reference>
<proteinExistence type="predicted"/>
<protein>
    <recommendedName>
        <fullName evidence="1">Dienelactone hydrolase domain-containing protein</fullName>
    </recommendedName>
</protein>
<dbReference type="InterPro" id="IPR029058">
    <property type="entry name" value="AB_hydrolase_fold"/>
</dbReference>
<dbReference type="Gene3D" id="3.40.50.1820">
    <property type="entry name" value="alpha/beta hydrolase"/>
    <property type="match status" value="1"/>
</dbReference>
<dbReference type="OrthoDB" id="2147163at2759"/>
<accession>A0A5N6JZJ6</accession>
<organism evidence="2 3">
    <name type="scientific">Monilinia laxa</name>
    <name type="common">Brown rot fungus</name>
    <name type="synonym">Sclerotinia laxa</name>
    <dbReference type="NCBI Taxonomy" id="61186"/>
    <lineage>
        <taxon>Eukaryota</taxon>
        <taxon>Fungi</taxon>
        <taxon>Dikarya</taxon>
        <taxon>Ascomycota</taxon>
        <taxon>Pezizomycotina</taxon>
        <taxon>Leotiomycetes</taxon>
        <taxon>Helotiales</taxon>
        <taxon>Sclerotiniaceae</taxon>
        <taxon>Monilinia</taxon>
    </lineage>
</organism>